<evidence type="ECO:0000256" key="5">
    <source>
        <dbReference type="PROSITE-ProRule" id="PRU00169"/>
    </source>
</evidence>
<dbReference type="InterPro" id="IPR000792">
    <property type="entry name" value="Tscrpt_reg_LuxR_C"/>
</dbReference>
<dbReference type="RefSeq" id="WP_073388239.1">
    <property type="nucleotide sequence ID" value="NZ_FQVU01000002.1"/>
</dbReference>
<dbReference type="InterPro" id="IPR011006">
    <property type="entry name" value="CheY-like_superfamily"/>
</dbReference>
<proteinExistence type="predicted"/>
<dbReference type="OrthoDB" id="9808843at2"/>
<keyword evidence="10" id="KW-1185">Reference proteome</keyword>
<evidence type="ECO:0000256" key="6">
    <source>
        <dbReference type="SAM" id="MobiDB-lite"/>
    </source>
</evidence>
<keyword evidence="3" id="KW-0238">DNA-binding</keyword>
<dbReference type="SUPFAM" id="SSF46894">
    <property type="entry name" value="C-terminal effector domain of the bipartite response regulators"/>
    <property type="match status" value="1"/>
</dbReference>
<evidence type="ECO:0000313" key="10">
    <source>
        <dbReference type="Proteomes" id="UP000186132"/>
    </source>
</evidence>
<dbReference type="SMART" id="SM00421">
    <property type="entry name" value="HTH_LUXR"/>
    <property type="match status" value="1"/>
</dbReference>
<sequence>MALTDGTERSRVRVLLVDDDPLVRAGLRMILSSAADLEVVGEAGDGAAAVGAVAEHHPDVVLMDIRMPGVDGITATRTVRAAPDPPQVIVLTTFHADDSVLRALRAGAGGFLLKDTAPEEIVGAVRLVHAGEAMLSPAVTRTLIGHVTGDTSGDTSDDPSGDATPDSPTDGTGGGGSAADDRRSAARARLATLTGREHEVAVAVGRGASNAEIAASLYMSEATVKAHVSRLLAKLAAANRVQVAIVVHDAGLG</sequence>
<evidence type="ECO:0000313" key="9">
    <source>
        <dbReference type="EMBL" id="SHG16103.1"/>
    </source>
</evidence>
<protein>
    <submittedName>
        <fullName evidence="9">Two component transcriptional regulator, LuxR family</fullName>
    </submittedName>
</protein>
<evidence type="ECO:0000256" key="4">
    <source>
        <dbReference type="ARBA" id="ARBA00023163"/>
    </source>
</evidence>
<evidence type="ECO:0000259" key="7">
    <source>
        <dbReference type="PROSITE" id="PS50043"/>
    </source>
</evidence>
<dbReference type="InterPro" id="IPR058245">
    <property type="entry name" value="NreC/VraR/RcsB-like_REC"/>
</dbReference>
<dbReference type="InterPro" id="IPR016032">
    <property type="entry name" value="Sig_transdc_resp-reg_C-effctor"/>
</dbReference>
<organism evidence="9 10">
    <name type="scientific">Jatrophihabitans endophyticus</name>
    <dbReference type="NCBI Taxonomy" id="1206085"/>
    <lineage>
        <taxon>Bacteria</taxon>
        <taxon>Bacillati</taxon>
        <taxon>Actinomycetota</taxon>
        <taxon>Actinomycetes</taxon>
        <taxon>Jatrophihabitantales</taxon>
        <taxon>Jatrophihabitantaceae</taxon>
        <taxon>Jatrophihabitans</taxon>
    </lineage>
</organism>
<feature type="modified residue" description="4-aspartylphosphate" evidence="5">
    <location>
        <position position="64"/>
    </location>
</feature>
<dbReference type="PRINTS" id="PR00038">
    <property type="entry name" value="HTHLUXR"/>
</dbReference>
<dbReference type="CDD" id="cd17535">
    <property type="entry name" value="REC_NarL-like"/>
    <property type="match status" value="1"/>
</dbReference>
<dbReference type="GO" id="GO:0000160">
    <property type="term" value="P:phosphorelay signal transduction system"/>
    <property type="evidence" value="ECO:0007669"/>
    <property type="project" value="InterPro"/>
</dbReference>
<dbReference type="PANTHER" id="PTHR43214">
    <property type="entry name" value="TWO-COMPONENT RESPONSE REGULATOR"/>
    <property type="match status" value="1"/>
</dbReference>
<dbReference type="PROSITE" id="PS50043">
    <property type="entry name" value="HTH_LUXR_2"/>
    <property type="match status" value="1"/>
</dbReference>
<reference evidence="9 10" key="1">
    <citation type="submission" date="2016-11" db="EMBL/GenBank/DDBJ databases">
        <authorList>
            <person name="Jaros S."/>
            <person name="Januszkiewicz K."/>
            <person name="Wedrychowicz H."/>
        </authorList>
    </citation>
    <scope>NUCLEOTIDE SEQUENCE [LARGE SCALE GENOMIC DNA]</scope>
    <source>
        <strain evidence="9 10">DSM 45627</strain>
    </source>
</reference>
<dbReference type="PANTHER" id="PTHR43214:SF24">
    <property type="entry name" value="TRANSCRIPTIONAL REGULATORY PROTEIN NARL-RELATED"/>
    <property type="match status" value="1"/>
</dbReference>
<dbReference type="STRING" id="1206085.SAMN05443575_1541"/>
<dbReference type="GO" id="GO:0003677">
    <property type="term" value="F:DNA binding"/>
    <property type="evidence" value="ECO:0007669"/>
    <property type="project" value="UniProtKB-KW"/>
</dbReference>
<dbReference type="Proteomes" id="UP000186132">
    <property type="component" value="Unassembled WGS sequence"/>
</dbReference>
<feature type="domain" description="Response regulatory" evidence="8">
    <location>
        <begin position="13"/>
        <end position="129"/>
    </location>
</feature>
<dbReference type="PROSITE" id="PS00622">
    <property type="entry name" value="HTH_LUXR_1"/>
    <property type="match status" value="1"/>
</dbReference>
<dbReference type="Pfam" id="PF00196">
    <property type="entry name" value="GerE"/>
    <property type="match status" value="1"/>
</dbReference>
<dbReference type="SUPFAM" id="SSF52172">
    <property type="entry name" value="CheY-like"/>
    <property type="match status" value="1"/>
</dbReference>
<dbReference type="Gene3D" id="3.40.50.2300">
    <property type="match status" value="1"/>
</dbReference>
<dbReference type="EMBL" id="FQVU01000002">
    <property type="protein sequence ID" value="SHG16103.1"/>
    <property type="molecule type" value="Genomic_DNA"/>
</dbReference>
<accession>A0A1M5HJG0</accession>
<dbReference type="PROSITE" id="PS50110">
    <property type="entry name" value="RESPONSE_REGULATORY"/>
    <property type="match status" value="1"/>
</dbReference>
<dbReference type="SMART" id="SM00448">
    <property type="entry name" value="REC"/>
    <property type="match status" value="1"/>
</dbReference>
<dbReference type="AlphaFoldDB" id="A0A1M5HJG0"/>
<keyword evidence="1 5" id="KW-0597">Phosphoprotein</keyword>
<keyword evidence="4" id="KW-0804">Transcription</keyword>
<gene>
    <name evidence="9" type="ORF">SAMN05443575_1541</name>
</gene>
<evidence type="ECO:0000259" key="8">
    <source>
        <dbReference type="PROSITE" id="PS50110"/>
    </source>
</evidence>
<keyword evidence="2" id="KW-0805">Transcription regulation</keyword>
<feature type="compositionally biased region" description="Low complexity" evidence="6">
    <location>
        <begin position="161"/>
        <end position="170"/>
    </location>
</feature>
<evidence type="ECO:0000256" key="1">
    <source>
        <dbReference type="ARBA" id="ARBA00022553"/>
    </source>
</evidence>
<dbReference type="InterPro" id="IPR039420">
    <property type="entry name" value="WalR-like"/>
</dbReference>
<dbReference type="CDD" id="cd06170">
    <property type="entry name" value="LuxR_C_like"/>
    <property type="match status" value="1"/>
</dbReference>
<evidence type="ECO:0000256" key="2">
    <source>
        <dbReference type="ARBA" id="ARBA00023015"/>
    </source>
</evidence>
<evidence type="ECO:0000256" key="3">
    <source>
        <dbReference type="ARBA" id="ARBA00023125"/>
    </source>
</evidence>
<dbReference type="Pfam" id="PF00072">
    <property type="entry name" value="Response_reg"/>
    <property type="match status" value="1"/>
</dbReference>
<feature type="domain" description="HTH luxR-type" evidence="7">
    <location>
        <begin position="186"/>
        <end position="251"/>
    </location>
</feature>
<dbReference type="InterPro" id="IPR001789">
    <property type="entry name" value="Sig_transdc_resp-reg_receiver"/>
</dbReference>
<feature type="region of interest" description="Disordered" evidence="6">
    <location>
        <begin position="145"/>
        <end position="186"/>
    </location>
</feature>
<name>A0A1M5HJG0_9ACTN</name>
<dbReference type="GO" id="GO:0006355">
    <property type="term" value="P:regulation of DNA-templated transcription"/>
    <property type="evidence" value="ECO:0007669"/>
    <property type="project" value="InterPro"/>
</dbReference>